<evidence type="ECO:0000313" key="3">
    <source>
        <dbReference type="Proteomes" id="UP000315295"/>
    </source>
</evidence>
<sequence length="84" mass="9352">MVLTSPIRLSCSNRPTMPPHPTVLRKGEGSSSDDLSLTESNNIIKQGQQHGGVDISKRNPKHMNYNDRGDEDDDVLEFCCGRVR</sequence>
<dbReference type="AlphaFoldDB" id="A0A540NMK6"/>
<evidence type="ECO:0000313" key="2">
    <source>
        <dbReference type="EMBL" id="TQE12254.1"/>
    </source>
</evidence>
<name>A0A540NMK6_MALBA</name>
<organism evidence="2 3">
    <name type="scientific">Malus baccata</name>
    <name type="common">Siberian crab apple</name>
    <name type="synonym">Pyrus baccata</name>
    <dbReference type="NCBI Taxonomy" id="106549"/>
    <lineage>
        <taxon>Eukaryota</taxon>
        <taxon>Viridiplantae</taxon>
        <taxon>Streptophyta</taxon>
        <taxon>Embryophyta</taxon>
        <taxon>Tracheophyta</taxon>
        <taxon>Spermatophyta</taxon>
        <taxon>Magnoliopsida</taxon>
        <taxon>eudicotyledons</taxon>
        <taxon>Gunneridae</taxon>
        <taxon>Pentapetalae</taxon>
        <taxon>rosids</taxon>
        <taxon>fabids</taxon>
        <taxon>Rosales</taxon>
        <taxon>Rosaceae</taxon>
        <taxon>Amygdaloideae</taxon>
        <taxon>Maleae</taxon>
        <taxon>Malus</taxon>
    </lineage>
</organism>
<gene>
    <name evidence="2" type="ORF">C1H46_002179</name>
</gene>
<dbReference type="Proteomes" id="UP000315295">
    <property type="component" value="Unassembled WGS sequence"/>
</dbReference>
<reference evidence="2 3" key="1">
    <citation type="journal article" date="2019" name="G3 (Bethesda)">
        <title>Sequencing of a Wild Apple (Malus baccata) Genome Unravels the Differences Between Cultivated and Wild Apple Species Regarding Disease Resistance and Cold Tolerance.</title>
        <authorList>
            <person name="Chen X."/>
        </authorList>
    </citation>
    <scope>NUCLEOTIDE SEQUENCE [LARGE SCALE GENOMIC DNA]</scope>
    <source>
        <strain evidence="3">cv. Shandingzi</strain>
        <tissue evidence="2">Leaves</tissue>
    </source>
</reference>
<feature type="compositionally biased region" description="Polar residues" evidence="1">
    <location>
        <begin position="29"/>
        <end position="48"/>
    </location>
</feature>
<accession>A0A540NMK6</accession>
<protein>
    <submittedName>
        <fullName evidence="2">Uncharacterized protein</fullName>
    </submittedName>
</protein>
<keyword evidence="3" id="KW-1185">Reference proteome</keyword>
<evidence type="ECO:0000256" key="1">
    <source>
        <dbReference type="SAM" id="MobiDB-lite"/>
    </source>
</evidence>
<comment type="caution">
    <text evidence="2">The sequence shown here is derived from an EMBL/GenBank/DDBJ whole genome shotgun (WGS) entry which is preliminary data.</text>
</comment>
<feature type="region of interest" description="Disordered" evidence="1">
    <location>
        <begin position="1"/>
        <end position="70"/>
    </location>
</feature>
<dbReference type="EMBL" id="VIEB01000021">
    <property type="protein sequence ID" value="TQE12254.1"/>
    <property type="molecule type" value="Genomic_DNA"/>
</dbReference>
<proteinExistence type="predicted"/>